<evidence type="ECO:0000313" key="2">
    <source>
        <dbReference type="EMBL" id="CAK0801018.1"/>
    </source>
</evidence>
<dbReference type="Proteomes" id="UP001189429">
    <property type="component" value="Unassembled WGS sequence"/>
</dbReference>
<name>A0ABN9Q904_9DINO</name>
<protein>
    <submittedName>
        <fullName evidence="2">Uncharacterized protein</fullName>
    </submittedName>
</protein>
<sequence length="621" mass="70003">MAVDNWPIGEKALPPEEKARLKTESARIRALWFPSFADSEMETRYVATMVRKSIRAKLMRTWVILSLVWCCSFFGRFAYLRGIEMNSARAAIFGAQAVQAICVNTLVVLHFAPERFYKYIELDSVVAVLFVTSSICVQFTNSWRVGYMFEGDPDSLLRFSSEKCDAGSSDSLLLLSLLLLGSVAITGMRVRTRCSLFVSVSVPCIYATFSFPLGMSPHHTFSVFVHTAMVTTSLALSWTSQRNIEVEHRIDWMRTLLLEEEVRALSLPTEIDEKAHMIEQLRVAVQEDDEHAILEARRALCKIGLSNDDVDAKVAEIRKLHSERFGVSAAYLLSDEFEQLAAERTGCIDPTFYDLKDSLFFGPNALGRAKPCPRDGLPGCAIIDTLPPQHRGFCTHFLSWTWGYKLSSLRSALEGWLARSTLNPEKVFFWMCFFVNNQHRILVGQTRRGSDNLEQAFEFNLRRIGKVVAVLDTWEEPLYLTRIWTLFEQFTAINLGIEVEMALPLASAHALVEKIEEGKSGILAVVRQFSKIDCQSATACDPLDEARVKALIQTTVGFDVVENKIKGFLLCWVASAVEKRFNELVLGASSQQAALKLRKRKSNVSSLISQHLEPELLDSRH</sequence>
<reference evidence="2" key="1">
    <citation type="submission" date="2023-10" db="EMBL/GenBank/DDBJ databases">
        <authorList>
            <person name="Chen Y."/>
            <person name="Shah S."/>
            <person name="Dougan E. K."/>
            <person name="Thang M."/>
            <person name="Chan C."/>
        </authorList>
    </citation>
    <scope>NUCLEOTIDE SEQUENCE [LARGE SCALE GENOMIC DNA]</scope>
</reference>
<feature type="transmembrane region" description="Helical" evidence="1">
    <location>
        <begin position="194"/>
        <end position="215"/>
    </location>
</feature>
<organism evidence="2 3">
    <name type="scientific">Prorocentrum cordatum</name>
    <dbReference type="NCBI Taxonomy" id="2364126"/>
    <lineage>
        <taxon>Eukaryota</taxon>
        <taxon>Sar</taxon>
        <taxon>Alveolata</taxon>
        <taxon>Dinophyceae</taxon>
        <taxon>Prorocentrales</taxon>
        <taxon>Prorocentraceae</taxon>
        <taxon>Prorocentrum</taxon>
    </lineage>
</organism>
<proteinExistence type="predicted"/>
<feature type="transmembrane region" description="Helical" evidence="1">
    <location>
        <begin position="91"/>
        <end position="112"/>
    </location>
</feature>
<keyword evidence="1" id="KW-0812">Transmembrane</keyword>
<evidence type="ECO:0000256" key="1">
    <source>
        <dbReference type="SAM" id="Phobius"/>
    </source>
</evidence>
<feature type="transmembrane region" description="Helical" evidence="1">
    <location>
        <begin position="61"/>
        <end position="79"/>
    </location>
</feature>
<evidence type="ECO:0000313" key="3">
    <source>
        <dbReference type="Proteomes" id="UP001189429"/>
    </source>
</evidence>
<keyword evidence="1" id="KW-1133">Transmembrane helix</keyword>
<dbReference type="EMBL" id="CAUYUJ010002492">
    <property type="protein sequence ID" value="CAK0801018.1"/>
    <property type="molecule type" value="Genomic_DNA"/>
</dbReference>
<keyword evidence="3" id="KW-1185">Reference proteome</keyword>
<gene>
    <name evidence="2" type="ORF">PCOR1329_LOCUS9016</name>
</gene>
<keyword evidence="1" id="KW-0472">Membrane</keyword>
<feature type="transmembrane region" description="Helical" evidence="1">
    <location>
        <begin position="166"/>
        <end position="187"/>
    </location>
</feature>
<feature type="transmembrane region" description="Helical" evidence="1">
    <location>
        <begin position="124"/>
        <end position="146"/>
    </location>
</feature>
<comment type="caution">
    <text evidence="2">The sequence shown here is derived from an EMBL/GenBank/DDBJ whole genome shotgun (WGS) entry which is preliminary data.</text>
</comment>
<accession>A0ABN9Q904</accession>